<keyword evidence="2" id="KW-0732">Signal</keyword>
<dbReference type="EMBL" id="CP116346">
    <property type="protein sequence ID" value="WIT11293.1"/>
    <property type="molecule type" value="Genomic_DNA"/>
</dbReference>
<dbReference type="InterPro" id="IPR021485">
    <property type="entry name" value="DUF3138"/>
</dbReference>
<dbReference type="Proteomes" id="UP001177769">
    <property type="component" value="Chromosome"/>
</dbReference>
<dbReference type="AlphaFoldDB" id="A0AA95NCR3"/>
<keyword evidence="4" id="KW-1185">Reference proteome</keyword>
<feature type="chain" id="PRO_5041734637" evidence="2">
    <location>
        <begin position="24"/>
        <end position="460"/>
    </location>
</feature>
<feature type="coiled-coil region" evidence="1">
    <location>
        <begin position="26"/>
        <end position="53"/>
    </location>
</feature>
<proteinExistence type="predicted"/>
<name>A0AA95NCR3_9BURK</name>
<dbReference type="RefSeq" id="WP_285232375.1">
    <property type="nucleotide sequence ID" value="NZ_CP116346.1"/>
</dbReference>
<evidence type="ECO:0000313" key="4">
    <source>
        <dbReference type="Proteomes" id="UP001177769"/>
    </source>
</evidence>
<gene>
    <name evidence="3" type="ORF">PFX98_20705</name>
</gene>
<accession>A0AA95NCR3</accession>
<organism evidence="3 4">
    <name type="scientific">Paucibacter sediminis</name>
    <dbReference type="NCBI Taxonomy" id="3019553"/>
    <lineage>
        <taxon>Bacteria</taxon>
        <taxon>Pseudomonadati</taxon>
        <taxon>Pseudomonadota</taxon>
        <taxon>Betaproteobacteria</taxon>
        <taxon>Burkholderiales</taxon>
        <taxon>Sphaerotilaceae</taxon>
        <taxon>Roseateles</taxon>
    </lineage>
</organism>
<dbReference type="KEGG" id="pais:PFX98_20705"/>
<evidence type="ECO:0000313" key="3">
    <source>
        <dbReference type="EMBL" id="WIT11293.1"/>
    </source>
</evidence>
<keyword evidence="1" id="KW-0175">Coiled coil</keyword>
<dbReference type="Pfam" id="PF11336">
    <property type="entry name" value="DUF3138"/>
    <property type="match status" value="1"/>
</dbReference>
<feature type="signal peptide" evidence="2">
    <location>
        <begin position="1"/>
        <end position="23"/>
    </location>
</feature>
<protein>
    <submittedName>
        <fullName evidence="3">DUF3138 family protein</fullName>
    </submittedName>
</protein>
<evidence type="ECO:0000256" key="1">
    <source>
        <dbReference type="SAM" id="Coils"/>
    </source>
</evidence>
<sequence length="460" mass="50056">MKAPQLASLTLALAAAFSGSAQAQSNEDLLKELRALRDRVNQLEERLKAAESKPAPAPSQAQWGMTPQQVQDFNRIAVKTEALEDASEALGYKQLKISGYVEPAYIANRAQNRAGFQFLNNVASDGYNYDNSYLGTMALDFLKETESGTRWHLTLSPNRGTDSVIGNGGIIHEATVSIPLGDLQTRFIAGHTPDWSGYEYLPPTQNKLISHNLLFDFTLPTAYTGAGLELTRGKWIMKGMLANMNASMQSAGEKAPVLAYRVDYAKGEFQGFGFAGVHGKAANLVGGTKNTALNLFEADAYFIRGDWTLQGQLSYGMQKQAAITPDPDTGELRTAKWLGLSALAAYKFTPRLEGVARLDYIKNNQNGGGLLGYGSDVRNGIGPAVLGRDVDSGELLYGDTERGANRTALAIGMNYAYDLATTFKLEYRYDRANQSVFEFVKDGSFRKSNSLLGASVVVKF</sequence>
<dbReference type="SUPFAM" id="SSF56935">
    <property type="entry name" value="Porins"/>
    <property type="match status" value="1"/>
</dbReference>
<reference evidence="3" key="1">
    <citation type="submission" date="2023-01" db="EMBL/GenBank/DDBJ databases">
        <title>Whole genome sequence of Paucibacter sp. S2-9 isolated from pond sediment.</title>
        <authorList>
            <person name="Jung J.Y."/>
        </authorList>
    </citation>
    <scope>NUCLEOTIDE SEQUENCE</scope>
    <source>
        <strain evidence="3">S2-9</strain>
    </source>
</reference>
<evidence type="ECO:0000256" key="2">
    <source>
        <dbReference type="SAM" id="SignalP"/>
    </source>
</evidence>